<dbReference type="SUPFAM" id="SSF57667">
    <property type="entry name" value="beta-beta-alpha zinc fingers"/>
    <property type="match status" value="1"/>
</dbReference>
<feature type="region of interest" description="Disordered" evidence="6">
    <location>
        <begin position="623"/>
        <end position="654"/>
    </location>
</feature>
<feature type="domain" description="C2H2-type" evidence="7">
    <location>
        <begin position="535"/>
        <end position="564"/>
    </location>
</feature>
<dbReference type="PROSITE" id="PS00028">
    <property type="entry name" value="ZINC_FINGER_C2H2_1"/>
    <property type="match status" value="3"/>
</dbReference>
<gene>
    <name evidence="8" type="ORF">AMECASPLE_005561</name>
</gene>
<evidence type="ECO:0000256" key="3">
    <source>
        <dbReference type="ARBA" id="ARBA00022771"/>
    </source>
</evidence>
<dbReference type="InterPro" id="IPR036236">
    <property type="entry name" value="Znf_C2H2_sf"/>
</dbReference>
<dbReference type="InterPro" id="IPR013087">
    <property type="entry name" value="Znf_C2H2_type"/>
</dbReference>
<evidence type="ECO:0000256" key="4">
    <source>
        <dbReference type="ARBA" id="ARBA00022833"/>
    </source>
</evidence>
<dbReference type="SMART" id="SM00355">
    <property type="entry name" value="ZnF_C2H2"/>
    <property type="match status" value="3"/>
</dbReference>
<feature type="compositionally biased region" description="Polar residues" evidence="6">
    <location>
        <begin position="639"/>
        <end position="654"/>
    </location>
</feature>
<feature type="compositionally biased region" description="Polar residues" evidence="6">
    <location>
        <begin position="21"/>
        <end position="34"/>
    </location>
</feature>
<dbReference type="Pfam" id="PF00096">
    <property type="entry name" value="zf-C2H2"/>
    <property type="match status" value="2"/>
</dbReference>
<feature type="region of interest" description="Disordered" evidence="6">
    <location>
        <begin position="267"/>
        <end position="298"/>
    </location>
</feature>
<feature type="region of interest" description="Disordered" evidence="6">
    <location>
        <begin position="1"/>
        <end position="37"/>
    </location>
</feature>
<feature type="compositionally biased region" description="Polar residues" evidence="6">
    <location>
        <begin position="281"/>
        <end position="295"/>
    </location>
</feature>
<accession>A0ABV0YXC4</accession>
<protein>
    <recommendedName>
        <fullName evidence="7">C2H2-type domain-containing protein</fullName>
    </recommendedName>
</protein>
<sequence>MSNQQQQGEMADVESGGGFSQKRNTNSQDSQQPSPLALLAATCSRIDTPGESDSSAEQQQNQQELEINQGVFTSTANSWQVVPLNVQASSGSNTITTDSSGVMAGGDNCKSRQVLSTSAAAVSTQGQHQQYVVAQAPSLPGQQLLTTISGVMPNIQYQVIPQFQTVDGQPLHFAHAQQDPAVSAAAAQGQQFQIVSSPNGQQIIAATNRAGAAGNIITMPSVLQGAFPIQNISLGNGMLQNQAQFLANMPLSLNGNITLLPISTGAAGGDANSSGDAGGNQLIQQSQQPASSNSGAGYMTTVSTATTQTSSSYGVTQTQKSNGSVTGTFQQNIQIQPDIRDGQQPQQILIQPQQVIQGGTPLQTIQASTVATAGGQVFATPTLSQEGLQNLQIMPNTGPILLRTVGPNGQVSWQSIQIQSPTGAQITLAPMQSLPQLGQSQGGAAGVPVNTVQIPSLQTINLNTLGSTGMLQGVPIASTTGDQVLQTGGEGLDESAVLDDDLGTQTQGRRNRREACTCPMCKDGEPRDPNKKKQHICHISGCGKIYGKTSHLRAHLRWHTGERPFVCGWSFCGKRFTRSDELQRHKRTHTGEKRFVCHECPKRFMRSDHLSKHIKTHLNKKVPVTSNSMTASADAASPSAGTETSAGAGSNNDQHTIVTMETLSAESLARLASSGINMMQVDIHQLNGNSY</sequence>
<comment type="caution">
    <text evidence="8">The sequence shown here is derived from an EMBL/GenBank/DDBJ whole genome shotgun (WGS) entry which is preliminary data.</text>
</comment>
<keyword evidence="1" id="KW-0479">Metal-binding</keyword>
<evidence type="ECO:0000313" key="9">
    <source>
        <dbReference type="Proteomes" id="UP001469553"/>
    </source>
</evidence>
<evidence type="ECO:0000256" key="6">
    <source>
        <dbReference type="SAM" id="MobiDB-lite"/>
    </source>
</evidence>
<keyword evidence="4" id="KW-0862">Zinc</keyword>
<dbReference type="PROSITE" id="PS50157">
    <property type="entry name" value="ZINC_FINGER_C2H2_2"/>
    <property type="match status" value="3"/>
</dbReference>
<evidence type="ECO:0000256" key="1">
    <source>
        <dbReference type="ARBA" id="ARBA00022723"/>
    </source>
</evidence>
<evidence type="ECO:0000256" key="2">
    <source>
        <dbReference type="ARBA" id="ARBA00022737"/>
    </source>
</evidence>
<evidence type="ECO:0000259" key="7">
    <source>
        <dbReference type="PROSITE" id="PS50157"/>
    </source>
</evidence>
<reference evidence="8 9" key="1">
    <citation type="submission" date="2021-06" db="EMBL/GenBank/DDBJ databases">
        <authorList>
            <person name="Palmer J.M."/>
        </authorList>
    </citation>
    <scope>NUCLEOTIDE SEQUENCE [LARGE SCALE GENOMIC DNA]</scope>
    <source>
        <strain evidence="8 9">AS_MEX2019</strain>
        <tissue evidence="8">Muscle</tissue>
    </source>
</reference>
<proteinExistence type="predicted"/>
<dbReference type="PANTHER" id="PTHR23235:SF16">
    <property type="entry name" value="TRANSCRIPTION FACTOR SP1"/>
    <property type="match status" value="1"/>
</dbReference>
<feature type="domain" description="C2H2-type" evidence="7">
    <location>
        <begin position="595"/>
        <end position="622"/>
    </location>
</feature>
<feature type="domain" description="C2H2-type" evidence="7">
    <location>
        <begin position="565"/>
        <end position="594"/>
    </location>
</feature>
<dbReference type="PANTHER" id="PTHR23235">
    <property type="entry name" value="KRUEPPEL-LIKE TRANSCRIPTION FACTOR"/>
    <property type="match status" value="1"/>
</dbReference>
<keyword evidence="9" id="KW-1185">Reference proteome</keyword>
<dbReference type="EMBL" id="JAHRIP010047282">
    <property type="protein sequence ID" value="MEQ2298480.1"/>
    <property type="molecule type" value="Genomic_DNA"/>
</dbReference>
<evidence type="ECO:0000313" key="8">
    <source>
        <dbReference type="EMBL" id="MEQ2298480.1"/>
    </source>
</evidence>
<dbReference type="Proteomes" id="UP001469553">
    <property type="component" value="Unassembled WGS sequence"/>
</dbReference>
<keyword evidence="2" id="KW-0677">Repeat</keyword>
<evidence type="ECO:0000256" key="5">
    <source>
        <dbReference type="PROSITE-ProRule" id="PRU00042"/>
    </source>
</evidence>
<name>A0ABV0YXC4_9TELE</name>
<dbReference type="Gene3D" id="3.30.160.60">
    <property type="entry name" value="Classic Zinc Finger"/>
    <property type="match status" value="3"/>
</dbReference>
<keyword evidence="3 5" id="KW-0863">Zinc-finger</keyword>
<organism evidence="8 9">
    <name type="scientific">Ameca splendens</name>
    <dbReference type="NCBI Taxonomy" id="208324"/>
    <lineage>
        <taxon>Eukaryota</taxon>
        <taxon>Metazoa</taxon>
        <taxon>Chordata</taxon>
        <taxon>Craniata</taxon>
        <taxon>Vertebrata</taxon>
        <taxon>Euteleostomi</taxon>
        <taxon>Actinopterygii</taxon>
        <taxon>Neopterygii</taxon>
        <taxon>Teleostei</taxon>
        <taxon>Neoteleostei</taxon>
        <taxon>Acanthomorphata</taxon>
        <taxon>Ovalentaria</taxon>
        <taxon>Atherinomorphae</taxon>
        <taxon>Cyprinodontiformes</taxon>
        <taxon>Goodeidae</taxon>
        <taxon>Ameca</taxon>
    </lineage>
</organism>